<feature type="domain" description="4Fe-4S ferredoxin-type" evidence="10">
    <location>
        <begin position="51"/>
        <end position="79"/>
    </location>
</feature>
<dbReference type="AlphaFoldDB" id="A0A9D1APQ4"/>
<evidence type="ECO:0000256" key="9">
    <source>
        <dbReference type="ARBA" id="ARBA00047365"/>
    </source>
</evidence>
<organism evidence="12 13">
    <name type="scientific">Candidatus Avoscillospira avicola</name>
    <dbReference type="NCBI Taxonomy" id="2840706"/>
    <lineage>
        <taxon>Bacteria</taxon>
        <taxon>Bacillati</taxon>
        <taxon>Bacillota</taxon>
        <taxon>Clostridia</taxon>
        <taxon>Eubacteriales</taxon>
        <taxon>Oscillospiraceae</taxon>
        <taxon>Oscillospiraceae incertae sedis</taxon>
        <taxon>Candidatus Avoscillospira</taxon>
    </lineage>
</organism>
<evidence type="ECO:0000256" key="7">
    <source>
        <dbReference type="ARBA" id="ARBA00023004"/>
    </source>
</evidence>
<evidence type="ECO:0000256" key="4">
    <source>
        <dbReference type="ARBA" id="ARBA00022691"/>
    </source>
</evidence>
<evidence type="ECO:0000259" key="11">
    <source>
        <dbReference type="PROSITE" id="PS51918"/>
    </source>
</evidence>
<dbReference type="InterPro" id="IPR034457">
    <property type="entry name" value="Organic_radical-activating"/>
</dbReference>
<evidence type="ECO:0000256" key="6">
    <source>
        <dbReference type="ARBA" id="ARBA00023002"/>
    </source>
</evidence>
<dbReference type="SFLD" id="SFLDS00029">
    <property type="entry name" value="Radical_SAM"/>
    <property type="match status" value="1"/>
</dbReference>
<dbReference type="PROSITE" id="PS00198">
    <property type="entry name" value="4FE4S_FER_1"/>
    <property type="match status" value="1"/>
</dbReference>
<reference evidence="12" key="1">
    <citation type="submission" date="2020-10" db="EMBL/GenBank/DDBJ databases">
        <authorList>
            <person name="Gilroy R."/>
        </authorList>
    </citation>
    <scope>NUCLEOTIDE SEQUENCE</scope>
    <source>
        <strain evidence="12">ChiBcec15-4380</strain>
    </source>
</reference>
<comment type="cofactor">
    <cofactor evidence="1">
        <name>[4Fe-4S] cluster</name>
        <dbReference type="ChEBI" id="CHEBI:49883"/>
    </cofactor>
</comment>
<dbReference type="InterPro" id="IPR017900">
    <property type="entry name" value="4Fe4S_Fe_S_CS"/>
</dbReference>
<protein>
    <submittedName>
        <fullName evidence="12">Glycyl-radical enzyme activating protein</fullName>
    </submittedName>
</protein>
<dbReference type="PANTHER" id="PTHR30352:SF4">
    <property type="entry name" value="PYRUVATE FORMATE-LYASE 2-ACTIVATING ENZYME"/>
    <property type="match status" value="1"/>
</dbReference>
<accession>A0A9D1APQ4</accession>
<evidence type="ECO:0000256" key="5">
    <source>
        <dbReference type="ARBA" id="ARBA00022723"/>
    </source>
</evidence>
<dbReference type="EMBL" id="DVHE01000002">
    <property type="protein sequence ID" value="HIR49689.1"/>
    <property type="molecule type" value="Genomic_DNA"/>
</dbReference>
<comment type="similarity">
    <text evidence="2">Belongs to the organic radical-activating enzymes family.</text>
</comment>
<reference evidence="12" key="2">
    <citation type="journal article" date="2021" name="PeerJ">
        <title>Extensive microbial diversity within the chicken gut microbiome revealed by metagenomics and culture.</title>
        <authorList>
            <person name="Gilroy R."/>
            <person name="Ravi A."/>
            <person name="Getino M."/>
            <person name="Pursley I."/>
            <person name="Horton D.L."/>
            <person name="Alikhan N.F."/>
            <person name="Baker D."/>
            <person name="Gharbi K."/>
            <person name="Hall N."/>
            <person name="Watson M."/>
            <person name="Adriaenssens E.M."/>
            <person name="Foster-Nyarko E."/>
            <person name="Jarju S."/>
            <person name="Secka A."/>
            <person name="Antonio M."/>
            <person name="Oren A."/>
            <person name="Chaudhuri R.R."/>
            <person name="La Ragione R."/>
            <person name="Hildebrand F."/>
            <person name="Pallen M.J."/>
        </authorList>
    </citation>
    <scope>NUCLEOTIDE SEQUENCE</scope>
    <source>
        <strain evidence="12">ChiBcec15-4380</strain>
    </source>
</reference>
<dbReference type="CDD" id="cd01335">
    <property type="entry name" value="Radical_SAM"/>
    <property type="match status" value="1"/>
</dbReference>
<dbReference type="Proteomes" id="UP000824239">
    <property type="component" value="Unassembled WGS sequence"/>
</dbReference>
<evidence type="ECO:0000256" key="8">
    <source>
        <dbReference type="ARBA" id="ARBA00023014"/>
    </source>
</evidence>
<evidence type="ECO:0000256" key="1">
    <source>
        <dbReference type="ARBA" id="ARBA00001966"/>
    </source>
</evidence>
<dbReference type="Pfam" id="PF04055">
    <property type="entry name" value="Radical_SAM"/>
    <property type="match status" value="1"/>
</dbReference>
<evidence type="ECO:0000256" key="2">
    <source>
        <dbReference type="ARBA" id="ARBA00009777"/>
    </source>
</evidence>
<dbReference type="GO" id="GO:0046872">
    <property type="term" value="F:metal ion binding"/>
    <property type="evidence" value="ECO:0007669"/>
    <property type="project" value="UniProtKB-KW"/>
</dbReference>
<dbReference type="Gene3D" id="3.80.30.10">
    <property type="entry name" value="pyruvate-formate lyase- activating enzyme"/>
    <property type="match status" value="1"/>
</dbReference>
<comment type="caution">
    <text evidence="12">The sequence shown here is derived from an EMBL/GenBank/DDBJ whole genome shotgun (WGS) entry which is preliminary data.</text>
</comment>
<dbReference type="PROSITE" id="PS51918">
    <property type="entry name" value="RADICAL_SAM"/>
    <property type="match status" value="1"/>
</dbReference>
<dbReference type="InterPro" id="IPR012839">
    <property type="entry name" value="Organic_radical_activase"/>
</dbReference>
<dbReference type="SUPFAM" id="SSF102114">
    <property type="entry name" value="Radical SAM enzymes"/>
    <property type="match status" value="1"/>
</dbReference>
<name>A0A9D1APQ4_9FIRM</name>
<dbReference type="PROSITE" id="PS51379">
    <property type="entry name" value="4FE4S_FER_2"/>
    <property type="match status" value="2"/>
</dbReference>
<keyword evidence="5" id="KW-0479">Metal-binding</keyword>
<keyword evidence="3" id="KW-0004">4Fe-4S</keyword>
<dbReference type="PANTHER" id="PTHR30352">
    <property type="entry name" value="PYRUVATE FORMATE-LYASE-ACTIVATING ENZYME"/>
    <property type="match status" value="1"/>
</dbReference>
<evidence type="ECO:0000313" key="13">
    <source>
        <dbReference type="Proteomes" id="UP000824239"/>
    </source>
</evidence>
<proteinExistence type="inferred from homology"/>
<dbReference type="SFLD" id="SFLDG01066">
    <property type="entry name" value="organic_radical-activating_enz"/>
    <property type="match status" value="1"/>
</dbReference>
<evidence type="ECO:0000313" key="12">
    <source>
        <dbReference type="EMBL" id="HIR49689.1"/>
    </source>
</evidence>
<dbReference type="InterPro" id="IPR040074">
    <property type="entry name" value="BssD/PflA/YjjW"/>
</dbReference>
<dbReference type="GO" id="GO:0016491">
    <property type="term" value="F:oxidoreductase activity"/>
    <property type="evidence" value="ECO:0007669"/>
    <property type="project" value="UniProtKB-KW"/>
</dbReference>
<comment type="catalytic activity">
    <reaction evidence="9">
        <text>glycyl-[protein] + reduced [flavodoxin] + S-adenosyl-L-methionine = glycin-2-yl radical-[protein] + semiquinone [flavodoxin] + 5'-deoxyadenosine + L-methionine + H(+)</text>
        <dbReference type="Rhea" id="RHEA:61976"/>
        <dbReference type="Rhea" id="RHEA-COMP:10622"/>
        <dbReference type="Rhea" id="RHEA-COMP:14480"/>
        <dbReference type="Rhea" id="RHEA-COMP:15993"/>
        <dbReference type="Rhea" id="RHEA-COMP:15994"/>
        <dbReference type="ChEBI" id="CHEBI:15378"/>
        <dbReference type="ChEBI" id="CHEBI:17319"/>
        <dbReference type="ChEBI" id="CHEBI:29947"/>
        <dbReference type="ChEBI" id="CHEBI:32722"/>
        <dbReference type="ChEBI" id="CHEBI:57618"/>
        <dbReference type="ChEBI" id="CHEBI:57844"/>
        <dbReference type="ChEBI" id="CHEBI:59789"/>
        <dbReference type="ChEBI" id="CHEBI:140311"/>
    </reaction>
</comment>
<dbReference type="SUPFAM" id="SSF54862">
    <property type="entry name" value="4Fe-4S ferredoxins"/>
    <property type="match status" value="1"/>
</dbReference>
<feature type="domain" description="4Fe-4S ferredoxin-type" evidence="10">
    <location>
        <begin position="80"/>
        <end position="109"/>
    </location>
</feature>
<gene>
    <name evidence="12" type="ORF">IAA53_00140</name>
</gene>
<dbReference type="SFLD" id="SFLDG01118">
    <property type="entry name" value="activating_enzymes__group_2"/>
    <property type="match status" value="1"/>
</dbReference>
<keyword evidence="8" id="KW-0411">Iron-sulfur</keyword>
<feature type="domain" description="Radical SAM core" evidence="11">
    <location>
        <begin position="20"/>
        <end position="298"/>
    </location>
</feature>
<sequence>MRQQEPGTGIVFGIQRFSIHDGPGIRTTVFLKGCNVNCRWCHNPEGIPMEPLVGFNKDKCISCGACAQVCPQGCHSLEDGVHRFDRSKCVACGKCVEACPVQALELIGKKMTVDDVMQVVKRDMRYYREGGGVTLSGGEALMQKDFALALLKRLKSEGIHCALETNGVHAYGTYEEVLPYVDLFLFDYKATDPQVHRAYVGCKNDIILENLDKLHRAGAKVLVRCPIIPGVNDNDEHFRAIAQLTQTYPNLVGAEVLPYHKLGVSKAQRIEAAYEEFEMVPASVSDGWKQRIIDLGGRLVNVR</sequence>
<evidence type="ECO:0000256" key="3">
    <source>
        <dbReference type="ARBA" id="ARBA00022485"/>
    </source>
</evidence>
<keyword evidence="6" id="KW-0560">Oxidoreductase</keyword>
<dbReference type="GO" id="GO:0051539">
    <property type="term" value="F:4 iron, 4 sulfur cluster binding"/>
    <property type="evidence" value="ECO:0007669"/>
    <property type="project" value="UniProtKB-KW"/>
</dbReference>
<dbReference type="InterPro" id="IPR058240">
    <property type="entry name" value="rSAM_sf"/>
</dbReference>
<keyword evidence="7" id="KW-0408">Iron</keyword>
<evidence type="ECO:0000259" key="10">
    <source>
        <dbReference type="PROSITE" id="PS51379"/>
    </source>
</evidence>
<dbReference type="InterPro" id="IPR001989">
    <property type="entry name" value="Radical_activat_CS"/>
</dbReference>
<dbReference type="PROSITE" id="PS01087">
    <property type="entry name" value="RADICAL_ACTIVATING"/>
    <property type="match status" value="1"/>
</dbReference>
<dbReference type="InterPro" id="IPR017896">
    <property type="entry name" value="4Fe4S_Fe-S-bd"/>
</dbReference>
<dbReference type="Gene3D" id="3.30.70.20">
    <property type="match status" value="1"/>
</dbReference>
<dbReference type="InterPro" id="IPR007197">
    <property type="entry name" value="rSAM"/>
</dbReference>
<dbReference type="NCBIfam" id="TIGR02494">
    <property type="entry name" value="PFLE_PFLC"/>
    <property type="match status" value="1"/>
</dbReference>
<dbReference type="PIRSF" id="PIRSF000371">
    <property type="entry name" value="PFL_act_enz"/>
    <property type="match status" value="1"/>
</dbReference>
<dbReference type="Pfam" id="PF00037">
    <property type="entry name" value="Fer4"/>
    <property type="match status" value="2"/>
</dbReference>
<keyword evidence="4" id="KW-0949">S-adenosyl-L-methionine</keyword>